<dbReference type="Gene3D" id="3.40.630.30">
    <property type="match status" value="1"/>
</dbReference>
<organism evidence="2 3">
    <name type="scientific">Enterovibrio gelatinilyticus</name>
    <dbReference type="NCBI Taxonomy" id="2899819"/>
    <lineage>
        <taxon>Bacteria</taxon>
        <taxon>Pseudomonadati</taxon>
        <taxon>Pseudomonadota</taxon>
        <taxon>Gammaproteobacteria</taxon>
        <taxon>Vibrionales</taxon>
        <taxon>Vibrionaceae</taxon>
        <taxon>Enterovibrio</taxon>
    </lineage>
</organism>
<dbReference type="Pfam" id="PF00583">
    <property type="entry name" value="Acetyltransf_1"/>
    <property type="match status" value="1"/>
</dbReference>
<keyword evidence="3" id="KW-1185">Reference proteome</keyword>
<dbReference type="PROSITE" id="PS51186">
    <property type="entry name" value="GNAT"/>
    <property type="match status" value="1"/>
</dbReference>
<feature type="domain" description="N-acetyltransferase" evidence="1">
    <location>
        <begin position="1"/>
        <end position="140"/>
    </location>
</feature>
<gene>
    <name evidence="2" type="ORF">LRP50_18125</name>
</gene>
<reference evidence="2" key="1">
    <citation type="submission" date="2021-12" db="EMBL/GenBank/DDBJ databases">
        <title>Enterovibrio ZSDZ35 sp. nov. and Enterovibrio ZSDZ42 sp. nov., isolated from coastal seawater in Qingdao.</title>
        <authorList>
            <person name="Zhang P."/>
        </authorList>
    </citation>
    <scope>NUCLEOTIDE SEQUENCE</scope>
    <source>
        <strain evidence="2">ZSDZ42</strain>
    </source>
</reference>
<dbReference type="RefSeq" id="WP_274165857.1">
    <property type="nucleotide sequence ID" value="NZ_JAJUBC010000024.1"/>
</dbReference>
<dbReference type="SUPFAM" id="SSF55729">
    <property type="entry name" value="Acyl-CoA N-acyltransferases (Nat)"/>
    <property type="match status" value="1"/>
</dbReference>
<evidence type="ECO:0000259" key="1">
    <source>
        <dbReference type="PROSITE" id="PS51186"/>
    </source>
</evidence>
<dbReference type="CDD" id="cd04301">
    <property type="entry name" value="NAT_SF"/>
    <property type="match status" value="1"/>
</dbReference>
<protein>
    <submittedName>
        <fullName evidence="2">GNAT family N-acetyltransferase</fullName>
    </submittedName>
</protein>
<dbReference type="InterPro" id="IPR000182">
    <property type="entry name" value="GNAT_dom"/>
</dbReference>
<sequence>MEYQIVANPTEQDIQDVRTGLRAFNDPFVEHLKETQIGIFALDENGVRMGGIISRLWGNWMHILYLWVDPSLSGQGVGTELMQRMEALAIEQGCKSAMVDTFSFQAKPFYEKKGYQNRMTLNDFPADEQALHFLTKSLVDA</sequence>
<proteinExistence type="predicted"/>
<evidence type="ECO:0000313" key="3">
    <source>
        <dbReference type="Proteomes" id="UP001149400"/>
    </source>
</evidence>
<dbReference type="Proteomes" id="UP001149400">
    <property type="component" value="Unassembled WGS sequence"/>
</dbReference>
<dbReference type="EMBL" id="JAJUBC010000024">
    <property type="protein sequence ID" value="MDD1795048.1"/>
    <property type="molecule type" value="Genomic_DNA"/>
</dbReference>
<name>A0ABT5R469_9GAMM</name>
<evidence type="ECO:0000313" key="2">
    <source>
        <dbReference type="EMBL" id="MDD1795048.1"/>
    </source>
</evidence>
<accession>A0ABT5R469</accession>
<comment type="caution">
    <text evidence="2">The sequence shown here is derived from an EMBL/GenBank/DDBJ whole genome shotgun (WGS) entry which is preliminary data.</text>
</comment>
<dbReference type="InterPro" id="IPR016181">
    <property type="entry name" value="Acyl_CoA_acyltransferase"/>
</dbReference>